<reference evidence="4" key="1">
    <citation type="submission" date="2018-07" db="EMBL/GenBank/DDBJ databases">
        <authorList>
            <person name="Quirk P.G."/>
            <person name="Krulwich T.A."/>
        </authorList>
    </citation>
    <scope>NUCLEOTIDE SEQUENCE</scope>
    <source>
        <strain evidence="4">96224</strain>
    </source>
</reference>
<evidence type="ECO:0000256" key="2">
    <source>
        <dbReference type="ARBA" id="ARBA00022801"/>
    </source>
</evidence>
<feature type="chain" id="PRO_5016896483" evidence="3">
    <location>
        <begin position="21"/>
        <end position="409"/>
    </location>
</feature>
<protein>
    <submittedName>
        <fullName evidence="4">BgtE-10142</fullName>
    </submittedName>
</protein>
<dbReference type="OrthoDB" id="3604094at2759"/>
<dbReference type="AlphaFoldDB" id="A0A381LI29"/>
<accession>A0A381LI29</accession>
<proteinExistence type="predicted"/>
<dbReference type="GO" id="GO:0004540">
    <property type="term" value="F:RNA nuclease activity"/>
    <property type="evidence" value="ECO:0007669"/>
    <property type="project" value="InterPro"/>
</dbReference>
<dbReference type="GO" id="GO:0016787">
    <property type="term" value="F:hydrolase activity"/>
    <property type="evidence" value="ECO:0007669"/>
    <property type="project" value="UniProtKB-KW"/>
</dbReference>
<gene>
    <name evidence="4" type="ORF">BGT96224V2_LOCUS6551</name>
</gene>
<name>A0A381LI29_BLUGR</name>
<feature type="signal peptide" evidence="3">
    <location>
        <begin position="1"/>
        <end position="20"/>
    </location>
</feature>
<dbReference type="SUPFAM" id="SSF53933">
    <property type="entry name" value="Microbial ribonucleases"/>
    <property type="match status" value="1"/>
</dbReference>
<dbReference type="Gene3D" id="3.10.450.30">
    <property type="entry name" value="Microbial ribonucleases"/>
    <property type="match status" value="1"/>
</dbReference>
<keyword evidence="1" id="KW-0540">Nuclease</keyword>
<evidence type="ECO:0000256" key="1">
    <source>
        <dbReference type="ARBA" id="ARBA00022722"/>
    </source>
</evidence>
<keyword evidence="2" id="KW-0378">Hydrolase</keyword>
<keyword evidence="3" id="KW-0732">Signal</keyword>
<sequence>MWSKFSISLLIFGLIHQVKCIDTPYSDMYLPDGADGFVCENIFFSIEYARQATNKMIDTFFYEKYFQRFPKLFEDTRLFNVRSDILLSWPAKPNENFFTCGNPGKFRLISNIRGQIMGMVIINSKQHNNEVSFGKCKPVRSSNIEGNTEGNIESRLLDEYWSLAYPRFGYKCGSKYFPLSMIKSGNDIDTNYYFQSALEAKDRAICFEEYRGDQFIGDDLRLYPLHYSSSSKPGSGSQGHCRVVFDMKSRQFKGIINLKDKEAKCAIVWDLSSASSDTIYSPFSVLNMERMSEMFWPETCFGHRFKYKTIWLYIEFALKQWSTNKGGKVFNFPIVKEDGLRFWPVRTPETHANSLMNAFAIGHDTNVNVYGLYRAEVRDGILRKFQLCLNLPLHDIRRLQRKVSPGTSL</sequence>
<dbReference type="GO" id="GO:0003723">
    <property type="term" value="F:RNA binding"/>
    <property type="evidence" value="ECO:0007669"/>
    <property type="project" value="InterPro"/>
</dbReference>
<dbReference type="InterPro" id="IPR016191">
    <property type="entry name" value="Ribonuclease/ribotoxin"/>
</dbReference>
<evidence type="ECO:0000256" key="3">
    <source>
        <dbReference type="SAM" id="SignalP"/>
    </source>
</evidence>
<evidence type="ECO:0000313" key="4">
    <source>
        <dbReference type="EMBL" id="SUZ13307.1"/>
    </source>
</evidence>
<dbReference type="EMBL" id="UIGY01000231">
    <property type="protein sequence ID" value="SUZ13307.1"/>
    <property type="molecule type" value="Genomic_DNA"/>
</dbReference>
<organism evidence="4">
    <name type="scientific">Blumeria graminis f. sp. tritici 96224</name>
    <dbReference type="NCBI Taxonomy" id="1268274"/>
    <lineage>
        <taxon>Eukaryota</taxon>
        <taxon>Fungi</taxon>
        <taxon>Dikarya</taxon>
        <taxon>Ascomycota</taxon>
        <taxon>Pezizomycotina</taxon>
        <taxon>Leotiomycetes</taxon>
        <taxon>Erysiphales</taxon>
        <taxon>Erysiphaceae</taxon>
        <taxon>Blumeria</taxon>
    </lineage>
</organism>